<proteinExistence type="predicted"/>
<accession>A0AAV7VNX7</accession>
<evidence type="ECO:0000313" key="2">
    <source>
        <dbReference type="EMBL" id="KAJ1202392.1"/>
    </source>
</evidence>
<dbReference type="Proteomes" id="UP001066276">
    <property type="component" value="Chromosome 2_1"/>
</dbReference>
<reference evidence="2" key="1">
    <citation type="journal article" date="2022" name="bioRxiv">
        <title>Sequencing and chromosome-scale assembly of the giantPleurodeles waltlgenome.</title>
        <authorList>
            <person name="Brown T."/>
            <person name="Elewa A."/>
            <person name="Iarovenko S."/>
            <person name="Subramanian E."/>
            <person name="Araus A.J."/>
            <person name="Petzold A."/>
            <person name="Susuki M."/>
            <person name="Suzuki K.-i.T."/>
            <person name="Hayashi T."/>
            <person name="Toyoda A."/>
            <person name="Oliveira C."/>
            <person name="Osipova E."/>
            <person name="Leigh N.D."/>
            <person name="Simon A."/>
            <person name="Yun M.H."/>
        </authorList>
    </citation>
    <scope>NUCLEOTIDE SEQUENCE</scope>
    <source>
        <strain evidence="2">20211129_DDA</strain>
        <tissue evidence="2">Liver</tissue>
    </source>
</reference>
<evidence type="ECO:0000313" key="3">
    <source>
        <dbReference type="Proteomes" id="UP001066276"/>
    </source>
</evidence>
<feature type="compositionally biased region" description="Basic and acidic residues" evidence="1">
    <location>
        <begin position="7"/>
        <end position="21"/>
    </location>
</feature>
<sequence>MGGVASSEDRDRRTRSGKEPTEQATGTVEAVTIHPHLLTPPTNTHGPSDPQNETAKGCGLSTTRPER</sequence>
<dbReference type="EMBL" id="JANPWB010000003">
    <property type="protein sequence ID" value="KAJ1202392.1"/>
    <property type="molecule type" value="Genomic_DNA"/>
</dbReference>
<feature type="region of interest" description="Disordered" evidence="1">
    <location>
        <begin position="1"/>
        <end position="67"/>
    </location>
</feature>
<name>A0AAV7VNX7_PLEWA</name>
<gene>
    <name evidence="2" type="ORF">NDU88_006192</name>
</gene>
<comment type="caution">
    <text evidence="2">The sequence shown here is derived from an EMBL/GenBank/DDBJ whole genome shotgun (WGS) entry which is preliminary data.</text>
</comment>
<protein>
    <submittedName>
        <fullName evidence="2">Uncharacterized protein</fullName>
    </submittedName>
</protein>
<dbReference type="AlphaFoldDB" id="A0AAV7VNX7"/>
<evidence type="ECO:0000256" key="1">
    <source>
        <dbReference type="SAM" id="MobiDB-lite"/>
    </source>
</evidence>
<organism evidence="2 3">
    <name type="scientific">Pleurodeles waltl</name>
    <name type="common">Iberian ribbed newt</name>
    <dbReference type="NCBI Taxonomy" id="8319"/>
    <lineage>
        <taxon>Eukaryota</taxon>
        <taxon>Metazoa</taxon>
        <taxon>Chordata</taxon>
        <taxon>Craniata</taxon>
        <taxon>Vertebrata</taxon>
        <taxon>Euteleostomi</taxon>
        <taxon>Amphibia</taxon>
        <taxon>Batrachia</taxon>
        <taxon>Caudata</taxon>
        <taxon>Salamandroidea</taxon>
        <taxon>Salamandridae</taxon>
        <taxon>Pleurodelinae</taxon>
        <taxon>Pleurodeles</taxon>
    </lineage>
</organism>
<keyword evidence="3" id="KW-1185">Reference proteome</keyword>
<feature type="compositionally biased region" description="Polar residues" evidence="1">
    <location>
        <begin position="40"/>
        <end position="67"/>
    </location>
</feature>